<dbReference type="SUPFAM" id="SSF53756">
    <property type="entry name" value="UDP-Glycosyltransferase/glycogen phosphorylase"/>
    <property type="match status" value="1"/>
</dbReference>
<proteinExistence type="inferred from homology"/>
<dbReference type="EMBL" id="JADKGK010000020">
    <property type="protein sequence ID" value="MBL0004559.1"/>
    <property type="molecule type" value="Genomic_DNA"/>
</dbReference>
<accession>A0A9D7XXE8</accession>
<keyword evidence="2" id="KW-0328">Glycosyltransferase</keyword>
<evidence type="ECO:0000256" key="2">
    <source>
        <dbReference type="ARBA" id="ARBA00022676"/>
    </source>
</evidence>
<dbReference type="CDD" id="cd03801">
    <property type="entry name" value="GT4_PimA-like"/>
    <property type="match status" value="1"/>
</dbReference>
<evidence type="ECO:0000259" key="4">
    <source>
        <dbReference type="Pfam" id="PF00534"/>
    </source>
</evidence>
<organism evidence="6 7">
    <name type="scientific">Candidatus Phosphoribacter hodrii</name>
    <dbReference type="NCBI Taxonomy" id="2953743"/>
    <lineage>
        <taxon>Bacteria</taxon>
        <taxon>Bacillati</taxon>
        <taxon>Actinomycetota</taxon>
        <taxon>Actinomycetes</taxon>
        <taxon>Micrococcales</taxon>
        <taxon>Dermatophilaceae</taxon>
        <taxon>Candidatus Phosphoribacter</taxon>
    </lineage>
</organism>
<evidence type="ECO:0000256" key="1">
    <source>
        <dbReference type="ARBA" id="ARBA00009481"/>
    </source>
</evidence>
<dbReference type="PANTHER" id="PTHR12526">
    <property type="entry name" value="GLYCOSYLTRANSFERASE"/>
    <property type="match status" value="1"/>
</dbReference>
<feature type="domain" description="Glycosyl transferase family 1" evidence="4">
    <location>
        <begin position="187"/>
        <end position="342"/>
    </location>
</feature>
<protein>
    <submittedName>
        <fullName evidence="6">Glycosyltransferase family 4 protein</fullName>
    </submittedName>
</protein>
<evidence type="ECO:0000313" key="7">
    <source>
        <dbReference type="Proteomes" id="UP000886632"/>
    </source>
</evidence>
<name>A0A9D7XXE8_9MICO</name>
<dbReference type="AlphaFoldDB" id="A0A9D7XXE8"/>
<dbReference type="InterPro" id="IPR028098">
    <property type="entry name" value="Glyco_trans_4-like_N"/>
</dbReference>
<comment type="caution">
    <text evidence="6">The sequence shown here is derived from an EMBL/GenBank/DDBJ whole genome shotgun (WGS) entry which is preliminary data.</text>
</comment>
<dbReference type="Pfam" id="PF13439">
    <property type="entry name" value="Glyco_transf_4"/>
    <property type="match status" value="1"/>
</dbReference>
<dbReference type="Proteomes" id="UP000886632">
    <property type="component" value="Unassembled WGS sequence"/>
</dbReference>
<evidence type="ECO:0000259" key="5">
    <source>
        <dbReference type="Pfam" id="PF13439"/>
    </source>
</evidence>
<gene>
    <name evidence="6" type="ORF">IPP00_11420</name>
</gene>
<dbReference type="Gene3D" id="3.40.50.2000">
    <property type="entry name" value="Glycogen Phosphorylase B"/>
    <property type="match status" value="2"/>
</dbReference>
<dbReference type="InterPro" id="IPR001296">
    <property type="entry name" value="Glyco_trans_1"/>
</dbReference>
<feature type="domain" description="Glycosyltransferase subfamily 4-like N-terminal" evidence="5">
    <location>
        <begin position="17"/>
        <end position="178"/>
    </location>
</feature>
<evidence type="ECO:0000313" key="6">
    <source>
        <dbReference type="EMBL" id="MBL0004559.1"/>
    </source>
</evidence>
<reference evidence="6" key="1">
    <citation type="submission" date="2020-10" db="EMBL/GenBank/DDBJ databases">
        <title>Connecting structure to function with the recovery of over 1000 high-quality activated sludge metagenome-assembled genomes encoding full-length rRNA genes using long-read sequencing.</title>
        <authorList>
            <person name="Singleton C.M."/>
            <person name="Petriglieri F."/>
            <person name="Kristensen J.M."/>
            <person name="Kirkegaard R.H."/>
            <person name="Michaelsen T.Y."/>
            <person name="Andersen M.H."/>
            <person name="Karst S.M."/>
            <person name="Dueholm M.S."/>
            <person name="Nielsen P.H."/>
            <person name="Albertsen M."/>
        </authorList>
    </citation>
    <scope>NUCLEOTIDE SEQUENCE</scope>
    <source>
        <strain evidence="6">Ribe_18-Q3-R11-54_MAXAC.001</strain>
    </source>
</reference>
<dbReference type="GO" id="GO:0016757">
    <property type="term" value="F:glycosyltransferase activity"/>
    <property type="evidence" value="ECO:0007669"/>
    <property type="project" value="UniProtKB-KW"/>
</dbReference>
<dbReference type="Pfam" id="PF00534">
    <property type="entry name" value="Glycos_transf_1"/>
    <property type="match status" value="1"/>
</dbReference>
<dbReference type="PANTHER" id="PTHR12526:SF640">
    <property type="entry name" value="COLANIC ACID BIOSYNTHESIS GLYCOSYLTRANSFERASE WCAL-RELATED"/>
    <property type="match status" value="1"/>
</dbReference>
<keyword evidence="3" id="KW-0808">Transferase</keyword>
<sequence length="385" mass="41323">MRIAFLNWRDLTHPEGGGAERYAQNVCAGLAGLGHDVTYFCAAHDGAPAQATIDGYRIFRQGGRLSVYPASLRRLRDLERREGAFDVVVDTQNGVPFAAPWVTRTPVVSLVHHVHREQWPVVFNPLVARVGWFVESRVAPRIYRGGQYVTVSGRTRDELQGLGVDPAAISVIHNGTDTPIGRIAARTAHPTIVVLGRLVPHKRVELAIDVLAALRDRHPGLRLRIVGDGWWREQVATHAAARGVDDAVDLLGFVDEATKHHELASAWIAVAPSAKEGWGLNVVEAATHGVPTLAHHGAGGLSESIVDGVTGILVNDTDDMVEAASALLSDEVLRTRLGESARVHARAFTWAGTIQAWDQLLTHVAAGGSPIAAIDEGLSSSALVS</sequence>
<evidence type="ECO:0000256" key="3">
    <source>
        <dbReference type="ARBA" id="ARBA00022679"/>
    </source>
</evidence>
<comment type="similarity">
    <text evidence="1">Belongs to the glycosyltransferase group 1 family. Glycosyltransferase 4 subfamily.</text>
</comment>